<feature type="transmembrane region" description="Helical" evidence="1">
    <location>
        <begin position="23"/>
        <end position="43"/>
    </location>
</feature>
<dbReference type="Proteomes" id="UP000218288">
    <property type="component" value="Chromosome"/>
</dbReference>
<proteinExistence type="predicted"/>
<gene>
    <name evidence="2" type="ORF">MPPM_0116</name>
</gene>
<name>A0A160PBM0_9HYPH</name>
<evidence type="ECO:0000313" key="3">
    <source>
        <dbReference type="Proteomes" id="UP000218288"/>
    </source>
</evidence>
<organism evidence="2 3">
    <name type="scientific">Methylorubrum populi</name>
    <dbReference type="NCBI Taxonomy" id="223967"/>
    <lineage>
        <taxon>Bacteria</taxon>
        <taxon>Pseudomonadati</taxon>
        <taxon>Pseudomonadota</taxon>
        <taxon>Alphaproteobacteria</taxon>
        <taxon>Hyphomicrobiales</taxon>
        <taxon>Methylobacteriaceae</taxon>
        <taxon>Methylorubrum</taxon>
    </lineage>
</organism>
<keyword evidence="1" id="KW-0472">Membrane</keyword>
<reference evidence="2 3" key="1">
    <citation type="journal article" date="2016" name="Genome Announc.">
        <title>Complete Genome Sequence of Methylobacterium populi P-1M, Isolated from Pink-Pigmented Household Biofilm.</title>
        <authorList>
            <person name="Morohoshi T."/>
            <person name="Ikeda T."/>
        </authorList>
    </citation>
    <scope>NUCLEOTIDE SEQUENCE [LARGE SCALE GENOMIC DNA]</scope>
    <source>
        <strain evidence="2 3">P-1M</strain>
    </source>
</reference>
<dbReference type="EMBL" id="AP014809">
    <property type="protein sequence ID" value="BAU88721.1"/>
    <property type="molecule type" value="Genomic_DNA"/>
</dbReference>
<evidence type="ECO:0000313" key="2">
    <source>
        <dbReference type="EMBL" id="BAU88721.1"/>
    </source>
</evidence>
<keyword evidence="1" id="KW-0812">Transmembrane</keyword>
<keyword evidence="1" id="KW-1133">Transmembrane helix</keyword>
<protein>
    <submittedName>
        <fullName evidence="2">Uncharacterized protein</fullName>
    </submittedName>
</protein>
<evidence type="ECO:0000256" key="1">
    <source>
        <dbReference type="SAM" id="Phobius"/>
    </source>
</evidence>
<accession>A0A160PBM0</accession>
<sequence>MLWLITALGPDHAAWREASTNFLGNFATSVAAFLVVYGFYVYITPPGLRNAEVVPLRDVEIGDEIIRASEDISNYWFWGRSGNYFRSVVLPKLDEAARARRRRITVKVVLPDPCQAGSGELYRRLKIGLGEAADDNTLAANVLATVVATVQACRANPYLKAEIGLSRTVPVLRYDLSSAGGLVTRDAKKLPAILVNAHNPYFDMLQDAVENELAQSRLLSWDDAAAMPADADGFAPELLSSVRGLPIFTDEVVAAAREAISKASRYV</sequence>
<dbReference type="AlphaFoldDB" id="A0A160PBM0"/>